<dbReference type="GO" id="GO:0005524">
    <property type="term" value="F:ATP binding"/>
    <property type="evidence" value="ECO:0007669"/>
    <property type="project" value="UniProtKB-KW"/>
</dbReference>
<gene>
    <name evidence="7" type="ORF">SASPL_122521</name>
</gene>
<reference evidence="7" key="2">
    <citation type="submission" date="2020-08" db="EMBL/GenBank/DDBJ databases">
        <title>Plant Genome Project.</title>
        <authorList>
            <person name="Zhang R.-G."/>
        </authorList>
    </citation>
    <scope>NUCLEOTIDE SEQUENCE</scope>
    <source>
        <strain evidence="7">Huo1</strain>
        <tissue evidence="7">Leaf</tissue>
    </source>
</reference>
<proteinExistence type="inferred from homology"/>
<comment type="similarity">
    <text evidence="1 5">Belongs to the chaperonin (HSP60) family.</text>
</comment>
<dbReference type="Gene3D" id="3.50.7.10">
    <property type="entry name" value="GroEL"/>
    <property type="match status" value="1"/>
</dbReference>
<name>A0A8X8XM99_SALSN</name>
<feature type="region of interest" description="Disordered" evidence="6">
    <location>
        <begin position="1"/>
        <end position="20"/>
    </location>
</feature>
<keyword evidence="4" id="KW-0143">Chaperone</keyword>
<dbReference type="EMBL" id="PNBA02000008">
    <property type="protein sequence ID" value="KAG6415119.1"/>
    <property type="molecule type" value="Genomic_DNA"/>
</dbReference>
<evidence type="ECO:0000313" key="8">
    <source>
        <dbReference type="Proteomes" id="UP000298416"/>
    </source>
</evidence>
<dbReference type="HAMAP" id="MF_00600">
    <property type="entry name" value="CH60"/>
    <property type="match status" value="1"/>
</dbReference>
<dbReference type="GO" id="GO:0140662">
    <property type="term" value="F:ATP-dependent protein folding chaperone"/>
    <property type="evidence" value="ECO:0007669"/>
    <property type="project" value="InterPro"/>
</dbReference>
<evidence type="ECO:0000256" key="2">
    <source>
        <dbReference type="ARBA" id="ARBA00022741"/>
    </source>
</evidence>
<dbReference type="AlphaFoldDB" id="A0A8X8XM99"/>
<reference evidence="7" key="1">
    <citation type="submission" date="2018-01" db="EMBL/GenBank/DDBJ databases">
        <authorList>
            <person name="Mao J.F."/>
        </authorList>
    </citation>
    <scope>NUCLEOTIDE SEQUENCE</scope>
    <source>
        <strain evidence="7">Huo1</strain>
        <tissue evidence="7">Leaf</tissue>
    </source>
</reference>
<evidence type="ECO:0000313" key="7">
    <source>
        <dbReference type="EMBL" id="KAG6415119.1"/>
    </source>
</evidence>
<dbReference type="InterPro" id="IPR027409">
    <property type="entry name" value="GroEL-like_apical_dom_sf"/>
</dbReference>
<evidence type="ECO:0000256" key="5">
    <source>
        <dbReference type="RuleBase" id="RU000418"/>
    </source>
</evidence>
<accession>A0A8X8XM99</accession>
<feature type="compositionally biased region" description="Polar residues" evidence="6">
    <location>
        <begin position="1"/>
        <end position="19"/>
    </location>
</feature>
<dbReference type="SUPFAM" id="SSF54849">
    <property type="entry name" value="GroEL-intermediate domain like"/>
    <property type="match status" value="2"/>
</dbReference>
<dbReference type="Pfam" id="PF00118">
    <property type="entry name" value="Cpn60_TCP1"/>
    <property type="match status" value="1"/>
</dbReference>
<sequence length="595" mass="62836">MASANAISTASILPSSSKQDGLKNRKVNQLLQQGQKQSRNRFVVRANAKEIAFDQKSRSAMQSGIDKLASAVGLTLGPRGRNVVLDEFGSPKVVNDGVTIARAIELPDAMENAGAALIREFAFHVKVASKTNDSAGDGTTTASVLAREIVKLGLLSVTSGANAVAVKKGIDKTVQGLVDELEKKARPVKGRDDIKAIASISAGNDETIGTMIADAIDKVGPDGVLSIESSSSFETTVDVEEGMEIDRGYISPQFVTNPEKLSVEFENARVLVTDQKISAIKDIIPLLEKTTQLRAPLLIIAEDVTGEALATLVVNKLRGIVNVAAIKAPGFGERRKALLQDIAILTGAEYQATDLGLRVEDTDIDQLGVARKITITKDSTTLIADAASKDELQSRIAQLKRELSETDSVYDSEKLAERIAKLSGGVAVIKVGAATETELEDRKLRIEDAKNATFAAIEEGIVPGGGAALVHLSTYVPAIKDKLEDADERLGADIIQKALVAPAALIAQNAGVEGEVVVEKVRANEWEFGYNALTDSYENLVESGVIDPAKVTRCALQNAASVAGMVLTTQAIVVEKAKPKAPVAAGQPPAGSYSV</sequence>
<dbReference type="NCBIfam" id="NF009487">
    <property type="entry name" value="PRK12849.1"/>
    <property type="match status" value="1"/>
</dbReference>
<dbReference type="InterPro" id="IPR001844">
    <property type="entry name" value="Cpn60/GroEL"/>
</dbReference>
<dbReference type="InterPro" id="IPR027413">
    <property type="entry name" value="GROEL-like_equatorial_sf"/>
</dbReference>
<dbReference type="CDD" id="cd03344">
    <property type="entry name" value="GroEL"/>
    <property type="match status" value="1"/>
</dbReference>
<keyword evidence="2" id="KW-0547">Nucleotide-binding</keyword>
<protein>
    <recommendedName>
        <fullName evidence="9">Chaperonin GroEL</fullName>
    </recommendedName>
</protein>
<dbReference type="Gene3D" id="1.10.560.10">
    <property type="entry name" value="GroEL-like equatorial domain"/>
    <property type="match status" value="1"/>
</dbReference>
<dbReference type="InterPro" id="IPR018370">
    <property type="entry name" value="Chaperonin_Cpn60_CS"/>
</dbReference>
<dbReference type="SUPFAM" id="SSF48592">
    <property type="entry name" value="GroEL equatorial domain-like"/>
    <property type="match status" value="1"/>
</dbReference>
<dbReference type="PANTHER" id="PTHR45633">
    <property type="entry name" value="60 KDA HEAT SHOCK PROTEIN, MITOCHONDRIAL"/>
    <property type="match status" value="1"/>
</dbReference>
<dbReference type="FunFam" id="3.50.7.10:FF:000001">
    <property type="entry name" value="60 kDa chaperonin"/>
    <property type="match status" value="1"/>
</dbReference>
<dbReference type="NCBIfam" id="NF000592">
    <property type="entry name" value="PRK00013.1"/>
    <property type="match status" value="1"/>
</dbReference>
<dbReference type="NCBIfam" id="NF009488">
    <property type="entry name" value="PRK12850.1"/>
    <property type="match status" value="1"/>
</dbReference>
<dbReference type="NCBIfam" id="TIGR02348">
    <property type="entry name" value="GroEL"/>
    <property type="match status" value="1"/>
</dbReference>
<evidence type="ECO:0000256" key="3">
    <source>
        <dbReference type="ARBA" id="ARBA00022840"/>
    </source>
</evidence>
<evidence type="ECO:0000256" key="4">
    <source>
        <dbReference type="ARBA" id="ARBA00023186"/>
    </source>
</evidence>
<evidence type="ECO:0000256" key="6">
    <source>
        <dbReference type="SAM" id="MobiDB-lite"/>
    </source>
</evidence>
<dbReference type="NCBIfam" id="NF009489">
    <property type="entry name" value="PRK12851.1"/>
    <property type="match status" value="1"/>
</dbReference>
<comment type="caution">
    <text evidence="7">The sequence shown here is derived from an EMBL/GenBank/DDBJ whole genome shotgun (WGS) entry which is preliminary data.</text>
</comment>
<organism evidence="7">
    <name type="scientific">Salvia splendens</name>
    <name type="common">Scarlet sage</name>
    <dbReference type="NCBI Taxonomy" id="180675"/>
    <lineage>
        <taxon>Eukaryota</taxon>
        <taxon>Viridiplantae</taxon>
        <taxon>Streptophyta</taxon>
        <taxon>Embryophyta</taxon>
        <taxon>Tracheophyta</taxon>
        <taxon>Spermatophyta</taxon>
        <taxon>Magnoliopsida</taxon>
        <taxon>eudicotyledons</taxon>
        <taxon>Gunneridae</taxon>
        <taxon>Pentapetalae</taxon>
        <taxon>asterids</taxon>
        <taxon>lamiids</taxon>
        <taxon>Lamiales</taxon>
        <taxon>Lamiaceae</taxon>
        <taxon>Nepetoideae</taxon>
        <taxon>Mentheae</taxon>
        <taxon>Salviinae</taxon>
        <taxon>Salvia</taxon>
        <taxon>Salvia subgen. Calosphace</taxon>
        <taxon>core Calosphace</taxon>
    </lineage>
</organism>
<dbReference type="InterPro" id="IPR027410">
    <property type="entry name" value="TCP-1-like_intermed_sf"/>
</dbReference>
<keyword evidence="8" id="KW-1185">Reference proteome</keyword>
<dbReference type="PROSITE" id="PS00296">
    <property type="entry name" value="CHAPERONINS_CPN60"/>
    <property type="match status" value="1"/>
</dbReference>
<dbReference type="PRINTS" id="PR00298">
    <property type="entry name" value="CHAPERONIN60"/>
</dbReference>
<evidence type="ECO:0000256" key="1">
    <source>
        <dbReference type="ARBA" id="ARBA00006607"/>
    </source>
</evidence>
<dbReference type="Gene3D" id="3.30.260.10">
    <property type="entry name" value="TCP-1-like chaperonin intermediate domain"/>
    <property type="match status" value="1"/>
</dbReference>
<evidence type="ECO:0008006" key="9">
    <source>
        <dbReference type="Google" id="ProtNLM"/>
    </source>
</evidence>
<dbReference type="GO" id="GO:0042026">
    <property type="term" value="P:protein refolding"/>
    <property type="evidence" value="ECO:0007669"/>
    <property type="project" value="InterPro"/>
</dbReference>
<dbReference type="InterPro" id="IPR002423">
    <property type="entry name" value="Cpn60/GroEL/TCP-1"/>
</dbReference>
<keyword evidence="3" id="KW-0067">ATP-binding</keyword>
<dbReference type="SUPFAM" id="SSF52029">
    <property type="entry name" value="GroEL apical domain-like"/>
    <property type="match status" value="1"/>
</dbReference>
<dbReference type="Proteomes" id="UP000298416">
    <property type="component" value="Unassembled WGS sequence"/>
</dbReference>